<dbReference type="Proteomes" id="UP000553193">
    <property type="component" value="Unassembled WGS sequence"/>
</dbReference>
<gene>
    <name evidence="3" type="ORF">GGQ83_000956</name>
</gene>
<feature type="compositionally biased region" description="Basic and acidic residues" evidence="1">
    <location>
        <begin position="1"/>
        <end position="11"/>
    </location>
</feature>
<accession>A0A840AB91</accession>
<dbReference type="Pfam" id="PF21006">
    <property type="entry name" value="NHase_beta_N"/>
    <property type="match status" value="1"/>
</dbReference>
<dbReference type="RefSeq" id="WP_184382446.1">
    <property type="nucleotide sequence ID" value="NZ_JACIDJ010000001.1"/>
</dbReference>
<feature type="domain" description="Nitrile hydratase beta subunit-like N-terminal" evidence="2">
    <location>
        <begin position="11"/>
        <end position="98"/>
    </location>
</feature>
<proteinExistence type="predicted"/>
<feature type="region of interest" description="Disordered" evidence="1">
    <location>
        <begin position="1"/>
        <end position="36"/>
    </location>
</feature>
<protein>
    <recommendedName>
        <fullName evidence="2">Nitrile hydratase beta subunit-like N-terminal domain-containing protein</fullName>
    </recommendedName>
</protein>
<dbReference type="EMBL" id="JACIDJ010000001">
    <property type="protein sequence ID" value="MBB3897530.1"/>
    <property type="molecule type" value="Genomic_DNA"/>
</dbReference>
<comment type="caution">
    <text evidence="3">The sequence shown here is derived from an EMBL/GenBank/DDBJ whole genome shotgun (WGS) entry which is preliminary data.</text>
</comment>
<reference evidence="3 4" key="1">
    <citation type="submission" date="2020-08" db="EMBL/GenBank/DDBJ databases">
        <title>Genomic Encyclopedia of Type Strains, Phase IV (KMG-IV): sequencing the most valuable type-strain genomes for metagenomic binning, comparative biology and taxonomic classification.</title>
        <authorList>
            <person name="Goeker M."/>
        </authorList>
    </citation>
    <scope>NUCLEOTIDE SEQUENCE [LARGE SCALE GENOMIC DNA]</scope>
    <source>
        <strain evidence="3 4">DSM 19979</strain>
    </source>
</reference>
<dbReference type="AlphaFoldDB" id="A0A840AB91"/>
<evidence type="ECO:0000313" key="4">
    <source>
        <dbReference type="Proteomes" id="UP000553193"/>
    </source>
</evidence>
<evidence type="ECO:0000256" key="1">
    <source>
        <dbReference type="SAM" id="MobiDB-lite"/>
    </source>
</evidence>
<name>A0A840AB91_9PROT</name>
<dbReference type="InterPro" id="IPR042262">
    <property type="entry name" value="CN_hydtase_beta_C"/>
</dbReference>
<dbReference type="InterPro" id="IPR008990">
    <property type="entry name" value="Elect_transpt_acc-like_dom_sf"/>
</dbReference>
<organism evidence="3 4">
    <name type="scientific">Roseococcus suduntuyensis</name>
    <dbReference type="NCBI Taxonomy" id="455361"/>
    <lineage>
        <taxon>Bacteria</taxon>
        <taxon>Pseudomonadati</taxon>
        <taxon>Pseudomonadota</taxon>
        <taxon>Alphaproteobacteria</taxon>
        <taxon>Acetobacterales</taxon>
        <taxon>Roseomonadaceae</taxon>
        <taxon>Roseococcus</taxon>
    </lineage>
</organism>
<dbReference type="InterPro" id="IPR049054">
    <property type="entry name" value="CN_hydtase_beta-like_N"/>
</dbReference>
<keyword evidence="4" id="KW-1185">Reference proteome</keyword>
<evidence type="ECO:0000313" key="3">
    <source>
        <dbReference type="EMBL" id="MBB3897530.1"/>
    </source>
</evidence>
<dbReference type="Gene3D" id="1.10.472.20">
    <property type="entry name" value="Nitrile hydratase, beta subunit"/>
    <property type="match status" value="1"/>
</dbReference>
<sequence>MDSPDPDRPATHDLGGNPRFRCTPVEPDDDAPPSAFDKRVDAVRSVLREKGLFTVDEMRFNIEALHETEYFGLTYYEKWLRSVTAVMVRKGVITWEDIK</sequence>
<dbReference type="SUPFAM" id="SSF50090">
    <property type="entry name" value="Electron transport accessory proteins"/>
    <property type="match status" value="1"/>
</dbReference>
<evidence type="ECO:0000259" key="2">
    <source>
        <dbReference type="Pfam" id="PF21006"/>
    </source>
</evidence>